<evidence type="ECO:0000259" key="1">
    <source>
        <dbReference type="Pfam" id="PF05699"/>
    </source>
</evidence>
<proteinExistence type="predicted"/>
<dbReference type="PANTHER" id="PTHR46289">
    <property type="entry name" value="52 KDA REPRESSOR OF THE INHIBITOR OF THE PROTEIN KINASE-LIKE PROTEIN-RELATED"/>
    <property type="match status" value="1"/>
</dbReference>
<comment type="caution">
    <text evidence="2">The sequence shown here is derived from an EMBL/GenBank/DDBJ whole genome shotgun (WGS) entry which is preliminary data.</text>
</comment>
<evidence type="ECO:0000313" key="2">
    <source>
        <dbReference type="EMBL" id="CAI6369678.1"/>
    </source>
</evidence>
<dbReference type="InterPro" id="IPR008906">
    <property type="entry name" value="HATC_C_dom"/>
</dbReference>
<evidence type="ECO:0000313" key="3">
    <source>
        <dbReference type="Proteomes" id="UP001160148"/>
    </source>
</evidence>
<dbReference type="Proteomes" id="UP001160148">
    <property type="component" value="Unassembled WGS sequence"/>
</dbReference>
<gene>
    <name evidence="2" type="ORF">MEUPH1_LOCUS23889</name>
</gene>
<protein>
    <recommendedName>
        <fullName evidence="1">HAT C-terminal dimerisation domain-containing protein</fullName>
    </recommendedName>
</protein>
<dbReference type="GO" id="GO:0046983">
    <property type="term" value="F:protein dimerization activity"/>
    <property type="evidence" value="ECO:0007669"/>
    <property type="project" value="InterPro"/>
</dbReference>
<keyword evidence="3" id="KW-1185">Reference proteome</keyword>
<name>A0AAV0XPI7_9HEMI</name>
<sequence length="280" mass="32216">MESLLRAIHCASKAFQDCSIILPVAIDLIKSTKRQLYNMRNDEFWDDVTKKAKTIAVKNGININKKKNPRKTCLNKNLFYVETTVGQSNKNKTSELSKDLKIIFFSAVDRFVNELDKRFNDTNNSIILTSSIFLSSSPEYFNFKCPFLDDFLQNYKHFNINTIKLKAEFLSAKELLSGGSNTKHDLYSISKILLQLPQCYSETLKIITILMTLKVSTACNERFFSSLKQIKSYLRLTVCDDRLNDLLVVAVESDEESTINLDEELHVFASMKNRRYPLIS</sequence>
<feature type="domain" description="HAT C-terminal dimerisation" evidence="1">
    <location>
        <begin position="197"/>
        <end position="253"/>
    </location>
</feature>
<dbReference type="EMBL" id="CARXXK010000018">
    <property type="protein sequence ID" value="CAI6369678.1"/>
    <property type="molecule type" value="Genomic_DNA"/>
</dbReference>
<dbReference type="InterPro" id="IPR052958">
    <property type="entry name" value="IFN-induced_PKR_regulator"/>
</dbReference>
<organism evidence="2 3">
    <name type="scientific">Macrosiphum euphorbiae</name>
    <name type="common">potato aphid</name>
    <dbReference type="NCBI Taxonomy" id="13131"/>
    <lineage>
        <taxon>Eukaryota</taxon>
        <taxon>Metazoa</taxon>
        <taxon>Ecdysozoa</taxon>
        <taxon>Arthropoda</taxon>
        <taxon>Hexapoda</taxon>
        <taxon>Insecta</taxon>
        <taxon>Pterygota</taxon>
        <taxon>Neoptera</taxon>
        <taxon>Paraneoptera</taxon>
        <taxon>Hemiptera</taxon>
        <taxon>Sternorrhyncha</taxon>
        <taxon>Aphidomorpha</taxon>
        <taxon>Aphidoidea</taxon>
        <taxon>Aphididae</taxon>
        <taxon>Macrosiphini</taxon>
        <taxon>Macrosiphum</taxon>
    </lineage>
</organism>
<reference evidence="2 3" key="1">
    <citation type="submission" date="2023-01" db="EMBL/GenBank/DDBJ databases">
        <authorList>
            <person name="Whitehead M."/>
        </authorList>
    </citation>
    <scope>NUCLEOTIDE SEQUENCE [LARGE SCALE GENOMIC DNA]</scope>
</reference>
<dbReference type="AlphaFoldDB" id="A0AAV0XPI7"/>
<dbReference type="PANTHER" id="PTHR46289:SF14">
    <property type="entry name" value="DUF4371 DOMAIN-CONTAINING PROTEIN"/>
    <property type="match status" value="1"/>
</dbReference>
<accession>A0AAV0XPI7</accession>
<dbReference type="Pfam" id="PF05699">
    <property type="entry name" value="Dimer_Tnp_hAT"/>
    <property type="match status" value="1"/>
</dbReference>